<dbReference type="InterPro" id="IPR036278">
    <property type="entry name" value="Sialidase_sf"/>
</dbReference>
<reference evidence="2" key="1">
    <citation type="submission" date="2021-02" db="EMBL/GenBank/DDBJ databases">
        <authorList>
            <person name="Nowell W R."/>
        </authorList>
    </citation>
    <scope>NUCLEOTIDE SEQUENCE</scope>
</reference>
<accession>A0A813XQV7</accession>
<evidence type="ECO:0000313" key="3">
    <source>
        <dbReference type="EMBL" id="CAF3756376.1"/>
    </source>
</evidence>
<evidence type="ECO:0008006" key="5">
    <source>
        <dbReference type="Google" id="ProtNLM"/>
    </source>
</evidence>
<feature type="chain" id="PRO_5036223513" description="Exo-alpha-sialidase" evidence="1">
    <location>
        <begin position="18"/>
        <end position="432"/>
    </location>
</feature>
<dbReference type="EMBL" id="CAJNON010000052">
    <property type="protein sequence ID" value="CAF0875003.1"/>
    <property type="molecule type" value="Genomic_DNA"/>
</dbReference>
<evidence type="ECO:0000313" key="2">
    <source>
        <dbReference type="EMBL" id="CAF0875003.1"/>
    </source>
</evidence>
<dbReference type="SUPFAM" id="SSF50939">
    <property type="entry name" value="Sialidases"/>
    <property type="match status" value="1"/>
</dbReference>
<gene>
    <name evidence="3" type="ORF">OKA104_LOCUS15987</name>
    <name evidence="2" type="ORF">VCS650_LOCUS7930</name>
</gene>
<sequence length="432" mass="49468">MFYSLIVFLLIYPYFFTCKLIPDSTLDLNEVAYHNEPSEIYLGSPSIVRLSSGRLIASHDFFGVGCKANPTNVSVYFSDDNGESWSLLSYIKHSYWITLTVYKNMIYAIGVDNDVNGSIVIHRSNDDGKTWIYNGNDDGIILFYGRFATGPTPIAIGNQVMYRAIEYWPSPSRWPTDFQAGIISCNLSKFTENGEDDDPIMNSKNWRLTPPVSFNKDWMKESYPFLLEPGFLEGNVVILPKPSSKNEIRVLNVVRFNSLPFSNLAIILELNQTTNNLTFLSVIKFPGGMTKFTIRYDPITQTYLSFVNPVVSPVDPYQRNILSLSYTKDLINLSNWNILADRLLYDDTGLTSIDSLHYTGFHYVDWQFDQLSLLSNQSSCIDWNCDGGSHIIYLIRTSYRGANSFHNSNRITYKVLKNYRRLIKQHQLKLNS</sequence>
<dbReference type="EMBL" id="CAJOAY010000897">
    <property type="protein sequence ID" value="CAF3756376.1"/>
    <property type="molecule type" value="Genomic_DNA"/>
</dbReference>
<dbReference type="OrthoDB" id="9976736at2759"/>
<protein>
    <recommendedName>
        <fullName evidence="5">Exo-alpha-sialidase</fullName>
    </recommendedName>
</protein>
<keyword evidence="1" id="KW-0732">Signal</keyword>
<proteinExistence type="predicted"/>
<organism evidence="2 4">
    <name type="scientific">Adineta steineri</name>
    <dbReference type="NCBI Taxonomy" id="433720"/>
    <lineage>
        <taxon>Eukaryota</taxon>
        <taxon>Metazoa</taxon>
        <taxon>Spiralia</taxon>
        <taxon>Gnathifera</taxon>
        <taxon>Rotifera</taxon>
        <taxon>Eurotatoria</taxon>
        <taxon>Bdelloidea</taxon>
        <taxon>Adinetida</taxon>
        <taxon>Adinetidae</taxon>
        <taxon>Adineta</taxon>
    </lineage>
</organism>
<evidence type="ECO:0000256" key="1">
    <source>
        <dbReference type="SAM" id="SignalP"/>
    </source>
</evidence>
<dbReference type="CDD" id="cd15482">
    <property type="entry name" value="Sialidase_non-viral"/>
    <property type="match status" value="1"/>
</dbReference>
<dbReference type="Gene3D" id="2.120.10.10">
    <property type="match status" value="1"/>
</dbReference>
<comment type="caution">
    <text evidence="2">The sequence shown here is derived from an EMBL/GenBank/DDBJ whole genome shotgun (WGS) entry which is preliminary data.</text>
</comment>
<dbReference type="Proteomes" id="UP000663881">
    <property type="component" value="Unassembled WGS sequence"/>
</dbReference>
<dbReference type="Proteomes" id="UP000663891">
    <property type="component" value="Unassembled WGS sequence"/>
</dbReference>
<name>A0A813XQV7_9BILA</name>
<dbReference type="AlphaFoldDB" id="A0A813XQV7"/>
<feature type="signal peptide" evidence="1">
    <location>
        <begin position="1"/>
        <end position="17"/>
    </location>
</feature>
<evidence type="ECO:0000313" key="4">
    <source>
        <dbReference type="Proteomes" id="UP000663891"/>
    </source>
</evidence>